<feature type="compositionally biased region" description="Polar residues" evidence="1">
    <location>
        <begin position="122"/>
        <end position="137"/>
    </location>
</feature>
<accession>A0A517VR10</accession>
<feature type="compositionally biased region" description="Basic and acidic residues" evidence="1">
    <location>
        <begin position="109"/>
        <end position="121"/>
    </location>
</feature>
<dbReference type="RefSeq" id="WP_144981732.1">
    <property type="nucleotide sequence ID" value="NZ_CP037920.1"/>
</dbReference>
<protein>
    <submittedName>
        <fullName evidence="3">Uncharacterized protein</fullName>
    </submittedName>
</protein>
<gene>
    <name evidence="3" type="ORF">V144x_08220</name>
</gene>
<proteinExistence type="predicted"/>
<evidence type="ECO:0000313" key="4">
    <source>
        <dbReference type="Proteomes" id="UP000318704"/>
    </source>
</evidence>
<dbReference type="KEGG" id="gaw:V144x_08220"/>
<evidence type="ECO:0000256" key="2">
    <source>
        <dbReference type="SAM" id="SignalP"/>
    </source>
</evidence>
<dbReference type="EMBL" id="CP037920">
    <property type="protein sequence ID" value="QDT95380.1"/>
    <property type="molecule type" value="Genomic_DNA"/>
</dbReference>
<name>A0A517VR10_9PLAN</name>
<feature type="chain" id="PRO_5022050384" evidence="2">
    <location>
        <begin position="23"/>
        <end position="137"/>
    </location>
</feature>
<dbReference type="Proteomes" id="UP000318704">
    <property type="component" value="Chromosome"/>
</dbReference>
<reference evidence="3 4" key="1">
    <citation type="submission" date="2019-03" db="EMBL/GenBank/DDBJ databases">
        <title>Deep-cultivation of Planctomycetes and their phenomic and genomic characterization uncovers novel biology.</title>
        <authorList>
            <person name="Wiegand S."/>
            <person name="Jogler M."/>
            <person name="Boedeker C."/>
            <person name="Pinto D."/>
            <person name="Vollmers J."/>
            <person name="Rivas-Marin E."/>
            <person name="Kohn T."/>
            <person name="Peeters S.H."/>
            <person name="Heuer A."/>
            <person name="Rast P."/>
            <person name="Oberbeckmann S."/>
            <person name="Bunk B."/>
            <person name="Jeske O."/>
            <person name="Meyerdierks A."/>
            <person name="Storesund J.E."/>
            <person name="Kallscheuer N."/>
            <person name="Luecker S."/>
            <person name="Lage O.M."/>
            <person name="Pohl T."/>
            <person name="Merkel B.J."/>
            <person name="Hornburger P."/>
            <person name="Mueller R.-W."/>
            <person name="Bruemmer F."/>
            <person name="Labrenz M."/>
            <person name="Spormann A.M."/>
            <person name="Op den Camp H."/>
            <person name="Overmann J."/>
            <person name="Amann R."/>
            <person name="Jetten M.S.M."/>
            <person name="Mascher T."/>
            <person name="Medema M.H."/>
            <person name="Devos D.P."/>
            <person name="Kaster A.-K."/>
            <person name="Ovreas L."/>
            <person name="Rohde M."/>
            <person name="Galperin M.Y."/>
            <person name="Jogler C."/>
        </authorList>
    </citation>
    <scope>NUCLEOTIDE SEQUENCE [LARGE SCALE GENOMIC DNA]</scope>
    <source>
        <strain evidence="3 4">V144</strain>
    </source>
</reference>
<dbReference type="AlphaFoldDB" id="A0A517VR10"/>
<organism evidence="3 4">
    <name type="scientific">Gimesia aquarii</name>
    <dbReference type="NCBI Taxonomy" id="2527964"/>
    <lineage>
        <taxon>Bacteria</taxon>
        <taxon>Pseudomonadati</taxon>
        <taxon>Planctomycetota</taxon>
        <taxon>Planctomycetia</taxon>
        <taxon>Planctomycetales</taxon>
        <taxon>Planctomycetaceae</taxon>
        <taxon>Gimesia</taxon>
    </lineage>
</organism>
<evidence type="ECO:0000256" key="1">
    <source>
        <dbReference type="SAM" id="MobiDB-lite"/>
    </source>
</evidence>
<feature type="region of interest" description="Disordered" evidence="1">
    <location>
        <begin position="107"/>
        <end position="137"/>
    </location>
</feature>
<feature type="signal peptide" evidence="2">
    <location>
        <begin position="1"/>
        <end position="22"/>
    </location>
</feature>
<keyword evidence="2" id="KW-0732">Signal</keyword>
<evidence type="ECO:0000313" key="3">
    <source>
        <dbReference type="EMBL" id="QDT95380.1"/>
    </source>
</evidence>
<sequence precursor="true">MFISSLLRLSLIFFLTIISACAGTSTQFLGHSNEIENTPTPTGFTISPSDAMVIRRLNDGPRIFVDEVYHDGENYYICNNTIGFKSSQPLKTGRVINGQTGEIYNRKTKSWEPDPRIEKHTQVNQTGAAATGLNKGS</sequence>